<evidence type="ECO:0000313" key="2">
    <source>
        <dbReference type="EMBL" id="AGS53384.1"/>
    </source>
</evidence>
<dbReference type="Pfam" id="PF19935">
    <property type="entry name" value="DUF6398"/>
    <property type="match status" value="1"/>
</dbReference>
<evidence type="ECO:0000259" key="1">
    <source>
        <dbReference type="Pfam" id="PF19935"/>
    </source>
</evidence>
<dbReference type="AlphaFoldDB" id="A0A806KJN1"/>
<dbReference type="InterPro" id="IPR045651">
    <property type="entry name" value="DUF6398"/>
</dbReference>
<name>A0A806KJN1_9BACT</name>
<protein>
    <recommendedName>
        <fullName evidence="1">DUF6398 domain-containing protein</fullName>
    </recommendedName>
</protein>
<reference evidence="2" key="1">
    <citation type="submission" date="2012-03" db="EMBL/GenBank/DDBJ databases">
        <title>Functional metagenomics reveals considerable lignocellulase gene clusters in the gut microbiome of a wood-feeding higher termite.</title>
        <authorList>
            <person name="Liu N."/>
        </authorList>
    </citation>
    <scope>NUCLEOTIDE SEQUENCE</scope>
</reference>
<organism evidence="2">
    <name type="scientific">uncultured bacterium contig00018</name>
    <dbReference type="NCBI Taxonomy" id="1181509"/>
    <lineage>
        <taxon>Bacteria</taxon>
        <taxon>environmental samples</taxon>
    </lineage>
</organism>
<accession>A0A806KJN1</accession>
<feature type="domain" description="DUF6398" evidence="1">
    <location>
        <begin position="13"/>
        <end position="118"/>
    </location>
</feature>
<sequence length="169" mass="19124">MKIPKEIQGKYDEIAGLVIKFCDEKLSVDYKNLCLRLLEKLCRKRPSPLLGGRAPTWAAGIVYAIGSNNFIFDKTQKIHLTANELAAGFGVSASTASSKAAELRKMFRIDYFNSEWVLPELIEDNPMIWMVKVDGFIVDIRDMPLEVQQQAFEKGDHSLCAGRERRVKT</sequence>
<proteinExistence type="predicted"/>
<dbReference type="EMBL" id="JQ844231">
    <property type="protein sequence ID" value="AGS53384.1"/>
    <property type="molecule type" value="Genomic_DNA"/>
</dbReference>